<accession>A0AAW2DKQ4</accession>
<dbReference type="Proteomes" id="UP001459277">
    <property type="component" value="Unassembled WGS sequence"/>
</dbReference>
<feature type="region of interest" description="Disordered" evidence="1">
    <location>
        <begin position="1"/>
        <end position="39"/>
    </location>
</feature>
<evidence type="ECO:0000313" key="2">
    <source>
        <dbReference type="EMBL" id="KAL0010337.1"/>
    </source>
</evidence>
<organism evidence="2 3">
    <name type="scientific">Lithocarpus litseifolius</name>
    <dbReference type="NCBI Taxonomy" id="425828"/>
    <lineage>
        <taxon>Eukaryota</taxon>
        <taxon>Viridiplantae</taxon>
        <taxon>Streptophyta</taxon>
        <taxon>Embryophyta</taxon>
        <taxon>Tracheophyta</taxon>
        <taxon>Spermatophyta</taxon>
        <taxon>Magnoliopsida</taxon>
        <taxon>eudicotyledons</taxon>
        <taxon>Gunneridae</taxon>
        <taxon>Pentapetalae</taxon>
        <taxon>rosids</taxon>
        <taxon>fabids</taxon>
        <taxon>Fagales</taxon>
        <taxon>Fagaceae</taxon>
        <taxon>Lithocarpus</taxon>
    </lineage>
</organism>
<feature type="compositionally biased region" description="Basic and acidic residues" evidence="1">
    <location>
        <begin position="26"/>
        <end position="36"/>
    </location>
</feature>
<gene>
    <name evidence="2" type="ORF">SO802_005445</name>
</gene>
<protein>
    <submittedName>
        <fullName evidence="2">Uncharacterized protein</fullName>
    </submittedName>
</protein>
<evidence type="ECO:0000313" key="3">
    <source>
        <dbReference type="Proteomes" id="UP001459277"/>
    </source>
</evidence>
<proteinExistence type="predicted"/>
<keyword evidence="3" id="KW-1185">Reference proteome</keyword>
<comment type="caution">
    <text evidence="2">The sequence shown here is derived from an EMBL/GenBank/DDBJ whole genome shotgun (WGS) entry which is preliminary data.</text>
</comment>
<sequence>MSFQAQNFPGISKATALETNRNSSRTMKENEKREEQLGALPAEYDVETAIILDRSWIDADGGMATDGEADEVVAERDYPREARTSTGCHVAEINGRRSCRRRSEDLCKRVSPANLANHRSSHVRPPLLAVLLRK</sequence>
<name>A0AAW2DKQ4_9ROSI</name>
<evidence type="ECO:0000256" key="1">
    <source>
        <dbReference type="SAM" id="MobiDB-lite"/>
    </source>
</evidence>
<reference evidence="2 3" key="1">
    <citation type="submission" date="2024-01" db="EMBL/GenBank/DDBJ databases">
        <title>A telomere-to-telomere, gap-free genome of sweet tea (Lithocarpus litseifolius).</title>
        <authorList>
            <person name="Zhou J."/>
        </authorList>
    </citation>
    <scope>NUCLEOTIDE SEQUENCE [LARGE SCALE GENOMIC DNA]</scope>
    <source>
        <strain evidence="2">Zhou-2022a</strain>
        <tissue evidence="2">Leaf</tissue>
    </source>
</reference>
<dbReference type="AlphaFoldDB" id="A0AAW2DKQ4"/>
<dbReference type="EMBL" id="JAZDWU010000002">
    <property type="protein sequence ID" value="KAL0010337.1"/>
    <property type="molecule type" value="Genomic_DNA"/>
</dbReference>